<feature type="compositionally biased region" description="Polar residues" evidence="6">
    <location>
        <begin position="7"/>
        <end position="21"/>
    </location>
</feature>
<dbReference type="PROSITE" id="PS50077">
    <property type="entry name" value="HEAT_REPEAT"/>
    <property type="match status" value="1"/>
</dbReference>
<accession>A0ABR2K289</accession>
<evidence type="ECO:0000313" key="9">
    <source>
        <dbReference type="Proteomes" id="UP001470230"/>
    </source>
</evidence>
<dbReference type="InterPro" id="IPR024395">
    <property type="entry name" value="CLASP_N_dom"/>
</dbReference>
<dbReference type="PANTHER" id="PTHR21567:SF9">
    <property type="entry name" value="CLIP-ASSOCIATING PROTEIN"/>
    <property type="match status" value="1"/>
</dbReference>
<evidence type="ECO:0000259" key="7">
    <source>
        <dbReference type="SMART" id="SM01349"/>
    </source>
</evidence>
<evidence type="ECO:0000256" key="3">
    <source>
        <dbReference type="ARBA" id="ARBA00022737"/>
    </source>
</evidence>
<dbReference type="Proteomes" id="UP001470230">
    <property type="component" value="Unassembled WGS sequence"/>
</dbReference>
<feature type="compositionally biased region" description="Basic and acidic residues" evidence="6">
    <location>
        <begin position="256"/>
        <end position="273"/>
    </location>
</feature>
<dbReference type="PANTHER" id="PTHR21567">
    <property type="entry name" value="CLASP"/>
    <property type="match status" value="1"/>
</dbReference>
<gene>
    <name evidence="8" type="ORF">M9Y10_040685</name>
</gene>
<evidence type="ECO:0000256" key="1">
    <source>
        <dbReference type="ARBA" id="ARBA00004245"/>
    </source>
</evidence>
<evidence type="ECO:0000256" key="6">
    <source>
        <dbReference type="SAM" id="MobiDB-lite"/>
    </source>
</evidence>
<dbReference type="Pfam" id="PF12348">
    <property type="entry name" value="CLASP_N"/>
    <property type="match status" value="1"/>
</dbReference>
<dbReference type="InterPro" id="IPR034085">
    <property type="entry name" value="TOG"/>
</dbReference>
<feature type="compositionally biased region" description="Basic and acidic residues" evidence="6">
    <location>
        <begin position="295"/>
        <end position="309"/>
    </location>
</feature>
<evidence type="ECO:0000313" key="8">
    <source>
        <dbReference type="EMBL" id="KAK8885240.1"/>
    </source>
</evidence>
<reference evidence="8 9" key="1">
    <citation type="submission" date="2024-04" db="EMBL/GenBank/DDBJ databases">
        <title>Tritrichomonas musculus Genome.</title>
        <authorList>
            <person name="Alves-Ferreira E."/>
            <person name="Grigg M."/>
            <person name="Lorenzi H."/>
            <person name="Galac M."/>
        </authorList>
    </citation>
    <scope>NUCLEOTIDE SEQUENCE [LARGE SCALE GENOMIC DNA]</scope>
    <source>
        <strain evidence="8 9">EAF2021</strain>
    </source>
</reference>
<evidence type="ECO:0000256" key="2">
    <source>
        <dbReference type="ARBA" id="ARBA00022490"/>
    </source>
</evidence>
<dbReference type="InterPro" id="IPR021133">
    <property type="entry name" value="HEAT_type_2"/>
</dbReference>
<feature type="compositionally biased region" description="Low complexity" evidence="6">
    <location>
        <begin position="277"/>
        <end position="286"/>
    </location>
</feature>
<name>A0ABR2K289_9EUKA</name>
<comment type="subcellular location">
    <subcellularLocation>
        <location evidence="1">Cytoplasm</location>
        <location evidence="1">Cytoskeleton</location>
    </subcellularLocation>
</comment>
<dbReference type="EMBL" id="JAPFFF010000007">
    <property type="protein sequence ID" value="KAK8885240.1"/>
    <property type="molecule type" value="Genomic_DNA"/>
</dbReference>
<keyword evidence="4" id="KW-0206">Cytoskeleton</keyword>
<dbReference type="InterPro" id="IPR011989">
    <property type="entry name" value="ARM-like"/>
</dbReference>
<dbReference type="Gene3D" id="1.25.10.10">
    <property type="entry name" value="Leucine-rich Repeat Variant"/>
    <property type="match status" value="3"/>
</dbReference>
<comment type="caution">
    <text evidence="8">The sequence shown here is derived from an EMBL/GenBank/DDBJ whole genome shotgun (WGS) entry which is preliminary data.</text>
</comment>
<feature type="region of interest" description="Disordered" evidence="6">
    <location>
        <begin position="256"/>
        <end position="309"/>
    </location>
</feature>
<evidence type="ECO:0000256" key="5">
    <source>
        <dbReference type="PROSITE-ProRule" id="PRU00103"/>
    </source>
</evidence>
<sequence>MRKSFATPRSTPQSDSSSQIENLFSKAGSDVQGIEISSSNEAMNEIEGLCQKINSNNEWDEQVSGMRHGMALVNGGALEYDCFVRNLSRLHDGLASAATNMRSALVKASCLFISQLARELGSQFEICGDFITPLAPQLSHGTQIISNSCKYAILNISKYCPSRRILASVLDLCASRGANQKAVAAESLSIILSHWPVEAIGTNWPRLLASLQKLLCDASPNVRSFARKSAKALQLISPQKSKEFLSKLDQRTRKAISEEADTVIREPRVDPPKRRAPSAPSTSSSARKPKSFKSIKKETDPIRSPKSKTIEKEDPFTLIEGQERVFISIIKEYIDDGNSRELFPHMKDVSLNILKCCSNQLPAISVSSLAVLHDLIQLFPAFFEPNLPLVINILLNQSVNGCPRAISNAEIILQELPQHFNVNDILRILINSDPSLSLLHFISNLAEQSNVDYEDQNICFCLLSNASKCSSFDENKKTQQIAAQIIGRVFVENEDAFNAFVDTLSQSEIMVFQALIKPYFPTIELQQAAIDVPQYSSKDAKESLAEIQHVIQTAEEGREWNLARTRIYTELNQALLESKSEVNTALIIAEKALHYRGFEGFEKMFPGIIYNARGTYSKIAEISLTMILHGVELDVLLRALQPCNKSDNPVIAKNSIDYQTKIISTISKNALKPLIPLLIPTLVETLKNKEPQIRKSTVLCYVELCVVMGSEMNQYINQLEKPQIKLIKIFLTRRTGK</sequence>
<keyword evidence="9" id="KW-1185">Reference proteome</keyword>
<organism evidence="8 9">
    <name type="scientific">Tritrichomonas musculus</name>
    <dbReference type="NCBI Taxonomy" id="1915356"/>
    <lineage>
        <taxon>Eukaryota</taxon>
        <taxon>Metamonada</taxon>
        <taxon>Parabasalia</taxon>
        <taxon>Tritrichomonadida</taxon>
        <taxon>Tritrichomonadidae</taxon>
        <taxon>Tritrichomonas</taxon>
    </lineage>
</organism>
<feature type="repeat" description="HEAT" evidence="5">
    <location>
        <begin position="678"/>
        <end position="714"/>
    </location>
</feature>
<feature type="domain" description="TOG" evidence="7">
    <location>
        <begin position="35"/>
        <end position="269"/>
    </location>
</feature>
<keyword evidence="3" id="KW-0677">Repeat</keyword>
<dbReference type="InterPro" id="IPR016024">
    <property type="entry name" value="ARM-type_fold"/>
</dbReference>
<dbReference type="SUPFAM" id="SSF48371">
    <property type="entry name" value="ARM repeat"/>
    <property type="match status" value="1"/>
</dbReference>
<keyword evidence="2" id="KW-0963">Cytoplasm</keyword>
<evidence type="ECO:0000256" key="4">
    <source>
        <dbReference type="ARBA" id="ARBA00023212"/>
    </source>
</evidence>
<protein>
    <recommendedName>
        <fullName evidence="7">TOG domain-containing protein</fullName>
    </recommendedName>
</protein>
<feature type="region of interest" description="Disordered" evidence="6">
    <location>
        <begin position="1"/>
        <end position="21"/>
    </location>
</feature>
<dbReference type="SMART" id="SM01349">
    <property type="entry name" value="TOG"/>
    <property type="match status" value="1"/>
</dbReference>
<proteinExistence type="predicted"/>